<dbReference type="Gene3D" id="1.10.510.10">
    <property type="entry name" value="Transferase(Phosphotransferase) domain 1"/>
    <property type="match status" value="1"/>
</dbReference>
<dbReference type="PANTHER" id="PTHR33112:SF10">
    <property type="entry name" value="TOL"/>
    <property type="match status" value="1"/>
</dbReference>
<dbReference type="GO" id="GO:0004672">
    <property type="term" value="F:protein kinase activity"/>
    <property type="evidence" value="ECO:0007669"/>
    <property type="project" value="InterPro"/>
</dbReference>
<accession>A0A6A5RAQ4</accession>
<feature type="region of interest" description="Disordered" evidence="1">
    <location>
        <begin position="551"/>
        <end position="593"/>
    </location>
</feature>
<evidence type="ECO:0000313" key="4">
    <source>
        <dbReference type="Proteomes" id="UP000800082"/>
    </source>
</evidence>
<dbReference type="CDD" id="cd00180">
    <property type="entry name" value="PKc"/>
    <property type="match status" value="1"/>
</dbReference>
<feature type="domain" description="Protein kinase" evidence="2">
    <location>
        <begin position="179"/>
        <end position="563"/>
    </location>
</feature>
<feature type="compositionally biased region" description="Basic and acidic residues" evidence="1">
    <location>
        <begin position="522"/>
        <end position="534"/>
    </location>
</feature>
<feature type="region of interest" description="Disordered" evidence="1">
    <location>
        <begin position="513"/>
        <end position="534"/>
    </location>
</feature>
<evidence type="ECO:0000313" key="3">
    <source>
        <dbReference type="EMBL" id="KAF1924144.1"/>
    </source>
</evidence>
<dbReference type="EMBL" id="ML978996">
    <property type="protein sequence ID" value="KAF1924144.1"/>
    <property type="molecule type" value="Genomic_DNA"/>
</dbReference>
<dbReference type="Pfam" id="PF06985">
    <property type="entry name" value="HET"/>
    <property type="match status" value="1"/>
</dbReference>
<dbReference type="InterPro" id="IPR008271">
    <property type="entry name" value="Ser/Thr_kinase_AS"/>
</dbReference>
<evidence type="ECO:0000256" key="1">
    <source>
        <dbReference type="SAM" id="MobiDB-lite"/>
    </source>
</evidence>
<feature type="region of interest" description="Disordered" evidence="1">
    <location>
        <begin position="627"/>
        <end position="649"/>
    </location>
</feature>
<feature type="compositionally biased region" description="Basic and acidic residues" evidence="1">
    <location>
        <begin position="573"/>
        <end position="583"/>
    </location>
</feature>
<dbReference type="SMART" id="SM00220">
    <property type="entry name" value="S_TKc"/>
    <property type="match status" value="1"/>
</dbReference>
<dbReference type="GO" id="GO:0005524">
    <property type="term" value="F:ATP binding"/>
    <property type="evidence" value="ECO:0007669"/>
    <property type="project" value="InterPro"/>
</dbReference>
<dbReference type="InterPro" id="IPR000719">
    <property type="entry name" value="Prot_kinase_dom"/>
</dbReference>
<evidence type="ECO:0000259" key="2">
    <source>
        <dbReference type="PROSITE" id="PS50011"/>
    </source>
</evidence>
<keyword evidence="4" id="KW-1185">Reference proteome</keyword>
<dbReference type="InterPro" id="IPR011009">
    <property type="entry name" value="Kinase-like_dom_sf"/>
</dbReference>
<organism evidence="3 4">
    <name type="scientific">Didymella exigua CBS 183.55</name>
    <dbReference type="NCBI Taxonomy" id="1150837"/>
    <lineage>
        <taxon>Eukaryota</taxon>
        <taxon>Fungi</taxon>
        <taxon>Dikarya</taxon>
        <taxon>Ascomycota</taxon>
        <taxon>Pezizomycotina</taxon>
        <taxon>Dothideomycetes</taxon>
        <taxon>Pleosporomycetidae</taxon>
        <taxon>Pleosporales</taxon>
        <taxon>Pleosporineae</taxon>
        <taxon>Didymellaceae</taxon>
        <taxon>Didymella</taxon>
    </lineage>
</organism>
<dbReference type="OrthoDB" id="4062651at2759"/>
<dbReference type="RefSeq" id="XP_033444397.1">
    <property type="nucleotide sequence ID" value="XM_033597797.1"/>
</dbReference>
<dbReference type="SUPFAM" id="SSF56112">
    <property type="entry name" value="Protein kinase-like (PK-like)"/>
    <property type="match status" value="1"/>
</dbReference>
<dbReference type="Pfam" id="PF00069">
    <property type="entry name" value="Pkinase"/>
    <property type="match status" value="1"/>
</dbReference>
<dbReference type="Proteomes" id="UP000800082">
    <property type="component" value="Unassembled WGS sequence"/>
</dbReference>
<dbReference type="GeneID" id="54355464"/>
<dbReference type="PANTHER" id="PTHR33112">
    <property type="entry name" value="DOMAIN PROTEIN, PUTATIVE-RELATED"/>
    <property type="match status" value="1"/>
</dbReference>
<dbReference type="InterPro" id="IPR010730">
    <property type="entry name" value="HET"/>
</dbReference>
<sequence>MMGDLFDDLFSDEAQYLDAGGIQQDSDDESQYYDTAKGVSAKTLKQTLQSRLIKSEFDKTPHSFIPEGIVEELITRKSIAQCLRASREQLELIDYTFAFARKAFAIATFARLNTHVAMNWFKRTGMTDDDLPFTVQSEEFRRSSWRTHFYDEQWKFFAPIFDTGKYNHDFEEARILPVVSKLRVAGSGAFGEVCQYEIHTKHLQPIALRQRLFAIKELKAEANLQERAEHWEKEVKALRMMNKLNQAHIVRFITAFRRKKRNDGEEHYLMFEWANGGNLRDLWDRIPSPNLTGTLVKSVVKQILGLASALAAAHNLNQTEASYRHGDLKPENILIFDEEPTVAGNERERTVAEEDRQPIGTFKIGDWGEAKYYGKDQPTELRSQKTTARFGTRRYEAPEVVTGVTRKYLGQPVKRRSRLYDIWAMGCIILELMIWLLYGVEGYHMFRQNVSETFYQIKKENTKTIAQVHSAATRWMDYMAQEPACEINTAMGQLLEFVRNNLLVVKLPRRMGSFRPSPEDTDQSRTDSFLEPKVPQDLRSDLNQALENAHLSEPSALNGLPTFTITEPEPTSDLDKNHTREPVQPEPELPGHSRCLASDFYEAMDGIHTEDDVIGFWETHPERDRTPLLLNDPISSEVGTSGDAEKDYAPSELDEKDWVLRLDNEVASRLFTDLRCQQRLDTHPAPDTAMLCDWCSKFRTQFGPGFSMTYDVSRIQTSAETGQCHMCSLLWHICQAHEGQRQQSVRFDREGAFLKMSHTPNCVLSVVCSPDVNVPVSGDYQIGFVDLPVAGGETHLEVMKSWLHDCDHDAKHTCKPSGRASGGSSTSIMRLPTRLIKVGKQGDATIQLWETRPGDAGEWIALSHKWGDSHFSTTTANREQHLEGLNYASLPATFKDAVTVTRALGHQYLWIDSLCVIQGPDGDFESEAKRMEDVYSGAYCVLAASCAADHYDGFLKPRKARKYVRLTKEGKNEMPFYICETIDDFKSHVLDGDLSGRGWVLQEHALARRTLFFTEYQTYFECGGGVRCETSTRLENLVAALLGDAEFPDLLYRSSQGDRITRIQGLYKQYSKLGLSKPYDRPVAIAGLQQRLLRTMRVYGDFGILDEGETRGLLRRTLLWRRHSDSEAMKRIDFSASPGNLKIPSWSWMAYSGAVDYIYLEFGQYEWNNIQSPWTKLENRWINVDAETAKIALFAAPRRFDTGAAKDRDIELVFDEPSNILLLSSLCVVLGVAKGSQAETERKHCVLVITPRGEKDGVTLYERVGTGFLPGKCLAPPQDNFQLPMMLLGYT</sequence>
<dbReference type="PROSITE" id="PS00108">
    <property type="entry name" value="PROTEIN_KINASE_ST"/>
    <property type="match status" value="1"/>
</dbReference>
<proteinExistence type="predicted"/>
<reference evidence="3" key="1">
    <citation type="journal article" date="2020" name="Stud. Mycol.">
        <title>101 Dothideomycetes genomes: a test case for predicting lifestyles and emergence of pathogens.</title>
        <authorList>
            <person name="Haridas S."/>
            <person name="Albert R."/>
            <person name="Binder M."/>
            <person name="Bloem J."/>
            <person name="Labutti K."/>
            <person name="Salamov A."/>
            <person name="Andreopoulos B."/>
            <person name="Baker S."/>
            <person name="Barry K."/>
            <person name="Bills G."/>
            <person name="Bluhm B."/>
            <person name="Cannon C."/>
            <person name="Castanera R."/>
            <person name="Culley D."/>
            <person name="Daum C."/>
            <person name="Ezra D."/>
            <person name="Gonzalez J."/>
            <person name="Henrissat B."/>
            <person name="Kuo A."/>
            <person name="Liang C."/>
            <person name="Lipzen A."/>
            <person name="Lutzoni F."/>
            <person name="Magnuson J."/>
            <person name="Mondo S."/>
            <person name="Nolan M."/>
            <person name="Ohm R."/>
            <person name="Pangilinan J."/>
            <person name="Park H.-J."/>
            <person name="Ramirez L."/>
            <person name="Alfaro M."/>
            <person name="Sun H."/>
            <person name="Tritt A."/>
            <person name="Yoshinaga Y."/>
            <person name="Zwiers L.-H."/>
            <person name="Turgeon B."/>
            <person name="Goodwin S."/>
            <person name="Spatafora J."/>
            <person name="Crous P."/>
            <person name="Grigoriev I."/>
        </authorList>
    </citation>
    <scope>NUCLEOTIDE SEQUENCE</scope>
    <source>
        <strain evidence="3">CBS 183.55</strain>
    </source>
</reference>
<dbReference type="PROSITE" id="PS50011">
    <property type="entry name" value="PROTEIN_KINASE_DOM"/>
    <property type="match status" value="1"/>
</dbReference>
<name>A0A6A5RAQ4_9PLEO</name>
<protein>
    <recommendedName>
        <fullName evidence="2">Protein kinase domain-containing protein</fullName>
    </recommendedName>
</protein>
<gene>
    <name evidence="3" type="ORF">M421DRAFT_8979</name>
</gene>